<dbReference type="InterPro" id="IPR009506">
    <property type="entry name" value="YjiS-like"/>
</dbReference>
<comment type="caution">
    <text evidence="2">The sequence shown here is derived from an EMBL/GenBank/DDBJ whole genome shotgun (WGS) entry which is preliminary data.</text>
</comment>
<reference evidence="2 3" key="1">
    <citation type="submission" date="2024-02" db="EMBL/GenBank/DDBJ databases">
        <title>Genome analysis and characterization of Microbaculum marinisediminis sp. nov., isolated from marine sediment.</title>
        <authorList>
            <person name="Du Z.-J."/>
            <person name="Ye Y.-Q."/>
            <person name="Zhang Z.-R."/>
            <person name="Yuan S.-M."/>
            <person name="Zhang X.-Y."/>
        </authorList>
    </citation>
    <scope>NUCLEOTIDE SEQUENCE [LARGE SCALE GENOMIC DNA]</scope>
    <source>
        <strain evidence="2 3">SDUM1044001</strain>
    </source>
</reference>
<evidence type="ECO:0000259" key="1">
    <source>
        <dbReference type="Pfam" id="PF06568"/>
    </source>
</evidence>
<organism evidence="2 3">
    <name type="scientific">Microbaculum marinum</name>
    <dbReference type="NCBI Taxonomy" id="1764581"/>
    <lineage>
        <taxon>Bacteria</taxon>
        <taxon>Pseudomonadati</taxon>
        <taxon>Pseudomonadota</taxon>
        <taxon>Alphaproteobacteria</taxon>
        <taxon>Hyphomicrobiales</taxon>
        <taxon>Tepidamorphaceae</taxon>
        <taxon>Microbaculum</taxon>
    </lineage>
</organism>
<proteinExistence type="predicted"/>
<evidence type="ECO:0000313" key="2">
    <source>
        <dbReference type="EMBL" id="MEJ8572518.1"/>
    </source>
</evidence>
<dbReference type="RefSeq" id="WP_340330216.1">
    <property type="nucleotide sequence ID" value="NZ_JAZHOF010000005.1"/>
</dbReference>
<dbReference type="Proteomes" id="UP001378188">
    <property type="component" value="Unassembled WGS sequence"/>
</dbReference>
<dbReference type="EMBL" id="JAZHOF010000005">
    <property type="protein sequence ID" value="MEJ8572518.1"/>
    <property type="molecule type" value="Genomic_DNA"/>
</dbReference>
<keyword evidence="3" id="KW-1185">Reference proteome</keyword>
<dbReference type="Pfam" id="PF06568">
    <property type="entry name" value="YjiS-like"/>
    <property type="match status" value="1"/>
</dbReference>
<gene>
    <name evidence="2" type="ORF">V3328_13595</name>
</gene>
<dbReference type="AlphaFoldDB" id="A0AAW9RU75"/>
<evidence type="ECO:0000313" key="3">
    <source>
        <dbReference type="Proteomes" id="UP001378188"/>
    </source>
</evidence>
<protein>
    <submittedName>
        <fullName evidence="2">DUF1127 domain-containing protein</fullName>
    </submittedName>
</protein>
<name>A0AAW9RU75_9HYPH</name>
<accession>A0AAW9RU75</accession>
<sequence>MEMHTNASLRAVHGFDGSVHARFGLRAWLAGVLKHMRDVRRRRRDYDLLLDKTERELNDIGLTRADVVDAVRHGHGLHRRYPETGPL</sequence>
<feature type="domain" description="YjiS-like" evidence="1">
    <location>
        <begin position="34"/>
        <end position="67"/>
    </location>
</feature>